<protein>
    <submittedName>
        <fullName evidence="5">Urea carboxylase</fullName>
        <ecNumber evidence="5">6.3.4.6</ecNumber>
    </submittedName>
</protein>
<dbReference type="SMART" id="SM00796">
    <property type="entry name" value="AHS1"/>
    <property type="match status" value="1"/>
</dbReference>
<dbReference type="RefSeq" id="WP_179387999.1">
    <property type="nucleotide sequence ID" value="NZ_JACBYQ010000001.1"/>
</dbReference>
<keyword evidence="3" id="KW-0067">ATP-binding</keyword>
<dbReference type="InterPro" id="IPR003833">
    <property type="entry name" value="CT_C_D"/>
</dbReference>
<gene>
    <name evidence="5" type="ORF">FHU41_000426</name>
</gene>
<dbReference type="InterPro" id="IPR029000">
    <property type="entry name" value="Cyclophilin-like_dom_sf"/>
</dbReference>
<evidence type="ECO:0000256" key="3">
    <source>
        <dbReference type="ARBA" id="ARBA00022840"/>
    </source>
</evidence>
<dbReference type="EC" id="6.3.4.6" evidence="5"/>
<dbReference type="GO" id="GO:0005524">
    <property type="term" value="F:ATP binding"/>
    <property type="evidence" value="ECO:0007669"/>
    <property type="project" value="UniProtKB-KW"/>
</dbReference>
<evidence type="ECO:0000259" key="4">
    <source>
        <dbReference type="SMART" id="SM00796"/>
    </source>
</evidence>
<feature type="domain" description="Carboxyltransferase" evidence="4">
    <location>
        <begin position="13"/>
        <end position="236"/>
    </location>
</feature>
<dbReference type="Proteomes" id="UP000521748">
    <property type="component" value="Unassembled WGS sequence"/>
</dbReference>
<dbReference type="Gene3D" id="2.40.100.10">
    <property type="entry name" value="Cyclophilin-like"/>
    <property type="match status" value="1"/>
</dbReference>
<dbReference type="InterPro" id="IPR010016">
    <property type="entry name" value="PxpB"/>
</dbReference>
<dbReference type="Pfam" id="PF02682">
    <property type="entry name" value="CT_C_D"/>
    <property type="match status" value="1"/>
</dbReference>
<dbReference type="GO" id="GO:0016787">
    <property type="term" value="F:hydrolase activity"/>
    <property type="evidence" value="ECO:0007669"/>
    <property type="project" value="UniProtKB-KW"/>
</dbReference>
<accession>A0A7Y9S4X0</accession>
<name>A0A7Y9S4X0_9MICC</name>
<dbReference type="PANTHER" id="PTHR34698">
    <property type="entry name" value="5-OXOPROLINASE SUBUNIT B"/>
    <property type="match status" value="1"/>
</dbReference>
<evidence type="ECO:0000313" key="6">
    <source>
        <dbReference type="Proteomes" id="UP000521748"/>
    </source>
</evidence>
<dbReference type="SUPFAM" id="SSF160467">
    <property type="entry name" value="PH0987 N-terminal domain-like"/>
    <property type="match status" value="1"/>
</dbReference>
<sequence length="302" mass="33448">MSSPGTLGIPTAARYTWGGDEFLFVEIDEAMSLAANFLANSMAQVLTEGELPGVVDICPANASILIRFNPDLLAPDRLEATVREAEQKVRSSSLQTLQTRLIEVPVWYQDPYTSETAARFRKGHQRPEGSDLDFAAEQNQLSGAEEFIERHHSSPWLVSMVGFVAGLPFMFQIVPPEEQLQVPKYLSPRTDTPPLTVGHGGCFACIYSVRGAGGYQMFGIAAVPIFDPAQQLPDFQDFMVFFKPGDIVKFKPVNEAEYRSIQAQVEAGSYRYRQLPVTFDLAQALADPHTYNQQLLGGLDEH</sequence>
<dbReference type="SUPFAM" id="SSF50891">
    <property type="entry name" value="Cyclophilin-like"/>
    <property type="match status" value="1"/>
</dbReference>
<dbReference type="AlphaFoldDB" id="A0A7Y9S4X0"/>
<dbReference type="EMBL" id="JACBYQ010000001">
    <property type="protein sequence ID" value="NYE94205.1"/>
    <property type="molecule type" value="Genomic_DNA"/>
</dbReference>
<reference evidence="5 6" key="1">
    <citation type="submission" date="2020-07" db="EMBL/GenBank/DDBJ databases">
        <title>Sequencing the genomes of 1000 actinobacteria strains.</title>
        <authorList>
            <person name="Klenk H.-P."/>
        </authorList>
    </citation>
    <scope>NUCLEOTIDE SEQUENCE [LARGE SCALE GENOMIC DNA]</scope>
    <source>
        <strain evidence="5 6">DSM 102047</strain>
    </source>
</reference>
<dbReference type="Gene3D" id="3.30.1360.40">
    <property type="match status" value="1"/>
</dbReference>
<proteinExistence type="predicted"/>
<organism evidence="5 6">
    <name type="scientific">Psychromicrobium silvestre</name>
    <dbReference type="NCBI Taxonomy" id="1645614"/>
    <lineage>
        <taxon>Bacteria</taxon>
        <taxon>Bacillati</taxon>
        <taxon>Actinomycetota</taxon>
        <taxon>Actinomycetes</taxon>
        <taxon>Micrococcales</taxon>
        <taxon>Micrococcaceae</taxon>
        <taxon>Psychromicrobium</taxon>
    </lineage>
</organism>
<comment type="caution">
    <text evidence="5">The sequence shown here is derived from an EMBL/GenBank/DDBJ whole genome shotgun (WGS) entry which is preliminary data.</text>
</comment>
<keyword evidence="1" id="KW-0547">Nucleotide-binding</keyword>
<keyword evidence="5" id="KW-0436">Ligase</keyword>
<evidence type="ECO:0000313" key="5">
    <source>
        <dbReference type="EMBL" id="NYE94205.1"/>
    </source>
</evidence>
<evidence type="ECO:0000256" key="1">
    <source>
        <dbReference type="ARBA" id="ARBA00022741"/>
    </source>
</evidence>
<keyword evidence="6" id="KW-1185">Reference proteome</keyword>
<dbReference type="PANTHER" id="PTHR34698:SF2">
    <property type="entry name" value="5-OXOPROLINASE SUBUNIT B"/>
    <property type="match status" value="1"/>
</dbReference>
<dbReference type="GO" id="GO:0004847">
    <property type="term" value="F:urea carboxylase activity"/>
    <property type="evidence" value="ECO:0007669"/>
    <property type="project" value="UniProtKB-EC"/>
</dbReference>
<evidence type="ECO:0000256" key="2">
    <source>
        <dbReference type="ARBA" id="ARBA00022801"/>
    </source>
</evidence>
<keyword evidence="2" id="KW-0378">Hydrolase</keyword>